<evidence type="ECO:0000259" key="11">
    <source>
        <dbReference type="Pfam" id="PF05191"/>
    </source>
</evidence>
<dbReference type="Proteomes" id="UP001163687">
    <property type="component" value="Chromosome"/>
</dbReference>
<dbReference type="CDD" id="cd01428">
    <property type="entry name" value="ADK"/>
    <property type="match status" value="1"/>
</dbReference>
<evidence type="ECO:0000256" key="9">
    <source>
        <dbReference type="RuleBase" id="RU003330"/>
    </source>
</evidence>
<evidence type="ECO:0000256" key="3">
    <source>
        <dbReference type="ARBA" id="ARBA00022727"/>
    </source>
</evidence>
<evidence type="ECO:0000256" key="5">
    <source>
        <dbReference type="ARBA" id="ARBA00022777"/>
    </source>
</evidence>
<feature type="binding site" evidence="8">
    <location>
        <begin position="85"/>
        <end position="88"/>
    </location>
    <ligand>
        <name>AMP</name>
        <dbReference type="ChEBI" id="CHEBI:456215"/>
    </ligand>
</feature>
<dbReference type="GO" id="GO:0044209">
    <property type="term" value="P:AMP salvage"/>
    <property type="evidence" value="ECO:0007669"/>
    <property type="project" value="UniProtKB-UniRule"/>
</dbReference>
<keyword evidence="8" id="KW-0963">Cytoplasm</keyword>
<dbReference type="InterPro" id="IPR006259">
    <property type="entry name" value="Adenyl_kin_sub"/>
</dbReference>
<dbReference type="InterPro" id="IPR000850">
    <property type="entry name" value="Adenylat/UMP-CMP_kin"/>
</dbReference>
<keyword evidence="13" id="KW-1185">Reference proteome</keyword>
<evidence type="ECO:0000313" key="13">
    <source>
        <dbReference type="Proteomes" id="UP001163687"/>
    </source>
</evidence>
<protein>
    <recommendedName>
        <fullName evidence="8 10">Adenylate kinase</fullName>
        <shortName evidence="8">AK</shortName>
        <ecNumber evidence="8 10">2.7.4.3</ecNumber>
    </recommendedName>
    <alternativeName>
        <fullName evidence="8">ATP-AMP transphosphorylase</fullName>
    </alternativeName>
    <alternativeName>
        <fullName evidence="8">ATP:AMP phosphotransferase</fullName>
    </alternativeName>
    <alternativeName>
        <fullName evidence="8">Adenylate monophosphate kinase</fullName>
    </alternativeName>
</protein>
<dbReference type="GO" id="GO:0008270">
    <property type="term" value="F:zinc ion binding"/>
    <property type="evidence" value="ECO:0007669"/>
    <property type="project" value="UniProtKB-UniRule"/>
</dbReference>
<feature type="binding site" evidence="8">
    <location>
        <position position="36"/>
    </location>
    <ligand>
        <name>AMP</name>
        <dbReference type="ChEBI" id="CHEBI:456215"/>
    </ligand>
</feature>
<comment type="similarity">
    <text evidence="8 9">Belongs to the adenylate kinase family.</text>
</comment>
<feature type="binding site" evidence="8">
    <location>
        <position position="171"/>
    </location>
    <ligand>
        <name>AMP</name>
        <dbReference type="ChEBI" id="CHEBI:456215"/>
    </ligand>
</feature>
<dbReference type="EMBL" id="AP025628">
    <property type="protein sequence ID" value="BDG62241.1"/>
    <property type="molecule type" value="Genomic_DNA"/>
</dbReference>
<dbReference type="Pfam" id="PF00406">
    <property type="entry name" value="ADK"/>
    <property type="match status" value="1"/>
</dbReference>
<evidence type="ECO:0000256" key="7">
    <source>
        <dbReference type="ARBA" id="ARBA00022840"/>
    </source>
</evidence>
<evidence type="ECO:0000256" key="4">
    <source>
        <dbReference type="ARBA" id="ARBA00022741"/>
    </source>
</evidence>
<feature type="binding site" evidence="8">
    <location>
        <position position="199"/>
    </location>
    <ligand>
        <name>ATP</name>
        <dbReference type="ChEBI" id="CHEBI:30616"/>
    </ligand>
</feature>
<dbReference type="InterPro" id="IPR027417">
    <property type="entry name" value="P-loop_NTPase"/>
</dbReference>
<dbReference type="NCBIfam" id="NF011100">
    <property type="entry name" value="PRK14527.1"/>
    <property type="match status" value="1"/>
</dbReference>
<evidence type="ECO:0000256" key="1">
    <source>
        <dbReference type="ARBA" id="ARBA00022679"/>
    </source>
</evidence>
<organism evidence="12 13">
    <name type="scientific">Caldinitratiruptor microaerophilus</name>
    <dbReference type="NCBI Taxonomy" id="671077"/>
    <lineage>
        <taxon>Bacteria</taxon>
        <taxon>Bacillati</taxon>
        <taxon>Bacillota</taxon>
        <taxon>Clostridia</taxon>
        <taxon>Eubacteriales</taxon>
        <taxon>Symbiobacteriaceae</taxon>
        <taxon>Caldinitratiruptor</taxon>
    </lineage>
</organism>
<dbReference type="NCBIfam" id="TIGR01351">
    <property type="entry name" value="adk"/>
    <property type="match status" value="1"/>
</dbReference>
<dbReference type="Pfam" id="PF05191">
    <property type="entry name" value="ADK_lid"/>
    <property type="match status" value="1"/>
</dbReference>
<dbReference type="Gene3D" id="3.40.50.300">
    <property type="entry name" value="P-loop containing nucleotide triphosphate hydrolases"/>
    <property type="match status" value="1"/>
</dbReference>
<sequence>MRIILLGPPGAGKGTQAAALARSEGVAHISTGDILRAHVRQGTELGRLAKGYMDRGELVPDEVILGIVRERMQEEDARRGYVFDGFPRTVVQADGLGRLLDELQRPLEAVVNIAVPDEVLVDRAVGRRACPKCGEIYHVRNRPPRTPGVCDRCGAELVQRDDDNEATVRNRLAVYHRQTAPLIDYYRERGLLREVDGTRSVEEVSAAIRAAAVPGR</sequence>
<evidence type="ECO:0000256" key="8">
    <source>
        <dbReference type="HAMAP-Rule" id="MF_00235"/>
    </source>
</evidence>
<feature type="binding site" evidence="8">
    <location>
        <begin position="10"/>
        <end position="15"/>
    </location>
    <ligand>
        <name>ATP</name>
        <dbReference type="ChEBI" id="CHEBI:30616"/>
    </ligand>
</feature>
<dbReference type="PRINTS" id="PR00094">
    <property type="entry name" value="ADENYLTKNASE"/>
</dbReference>
<keyword evidence="6 8" id="KW-0862">Zinc</keyword>
<dbReference type="SUPFAM" id="SSF52540">
    <property type="entry name" value="P-loop containing nucleoside triphosphate hydrolases"/>
    <property type="match status" value="1"/>
</dbReference>
<dbReference type="GO" id="GO:0005524">
    <property type="term" value="F:ATP binding"/>
    <property type="evidence" value="ECO:0007669"/>
    <property type="project" value="UniProtKB-UniRule"/>
</dbReference>
<comment type="domain">
    <text evidence="8">Consists of three domains, a large central CORE domain and two small peripheral domains, NMPbind and LID, which undergo movements during catalysis. The LID domain closes over the site of phosphoryl transfer upon ATP binding. Assembling and dissambling the active center during each catalytic cycle provides an effective means to prevent ATP hydrolysis. Some bacteria have evolved a zinc-coordinating structure that stabilizes the LID domain.</text>
</comment>
<reference evidence="12" key="1">
    <citation type="submission" date="2022-03" db="EMBL/GenBank/DDBJ databases">
        <title>Complete genome sequence of Caldinitratiruptor microaerophilus.</title>
        <authorList>
            <person name="Mukaiyama R."/>
            <person name="Nishiyama T."/>
            <person name="Ueda K."/>
        </authorList>
    </citation>
    <scope>NUCLEOTIDE SEQUENCE</scope>
    <source>
        <strain evidence="12">JCM 16183</strain>
    </source>
</reference>
<comment type="function">
    <text evidence="8">Catalyzes the reversible transfer of the terminal phosphate group between ATP and AMP. Plays an important role in cellular energy homeostasis and in adenine nucleotide metabolism.</text>
</comment>
<feature type="binding site" evidence="8">
    <location>
        <begin position="136"/>
        <end position="137"/>
    </location>
    <ligand>
        <name>ATP</name>
        <dbReference type="ChEBI" id="CHEBI:30616"/>
    </ligand>
</feature>
<keyword evidence="7 8" id="KW-0067">ATP-binding</keyword>
<feature type="binding site" evidence="8">
    <location>
        <position position="31"/>
    </location>
    <ligand>
        <name>AMP</name>
        <dbReference type="ChEBI" id="CHEBI:456215"/>
    </ligand>
</feature>
<comment type="pathway">
    <text evidence="8">Purine metabolism; AMP biosynthesis via salvage pathway; AMP from ADP: step 1/1.</text>
</comment>
<proteinExistence type="inferred from homology"/>
<dbReference type="PANTHER" id="PTHR23359">
    <property type="entry name" value="NUCLEOTIDE KINASE"/>
    <property type="match status" value="1"/>
</dbReference>
<evidence type="ECO:0000256" key="10">
    <source>
        <dbReference type="RuleBase" id="RU003331"/>
    </source>
</evidence>
<comment type="subcellular location">
    <subcellularLocation>
        <location evidence="8 10">Cytoplasm</location>
    </subcellularLocation>
</comment>
<dbReference type="RefSeq" id="WP_264842835.1">
    <property type="nucleotide sequence ID" value="NZ_AP025628.1"/>
</dbReference>
<feature type="binding site" evidence="8">
    <location>
        <position position="153"/>
    </location>
    <ligand>
        <name>Zn(2+)</name>
        <dbReference type="ChEBI" id="CHEBI:29105"/>
        <note>structural</note>
    </ligand>
</feature>
<dbReference type="PROSITE" id="PS00113">
    <property type="entry name" value="ADENYLATE_KINASE"/>
    <property type="match status" value="1"/>
</dbReference>
<dbReference type="AlphaFoldDB" id="A0AA35G9M4"/>
<dbReference type="GO" id="GO:0004017">
    <property type="term" value="F:AMP kinase activity"/>
    <property type="evidence" value="ECO:0007669"/>
    <property type="project" value="UniProtKB-UniRule"/>
</dbReference>
<comment type="catalytic activity">
    <reaction evidence="8 10">
        <text>AMP + ATP = 2 ADP</text>
        <dbReference type="Rhea" id="RHEA:12973"/>
        <dbReference type="ChEBI" id="CHEBI:30616"/>
        <dbReference type="ChEBI" id="CHEBI:456215"/>
        <dbReference type="ChEBI" id="CHEBI:456216"/>
        <dbReference type="EC" id="2.7.4.3"/>
    </reaction>
</comment>
<evidence type="ECO:0000256" key="6">
    <source>
        <dbReference type="ARBA" id="ARBA00022833"/>
    </source>
</evidence>
<feature type="binding site" evidence="8">
    <location>
        <position position="133"/>
    </location>
    <ligand>
        <name>Zn(2+)</name>
        <dbReference type="ChEBI" id="CHEBI:29105"/>
        <note>structural</note>
    </ligand>
</feature>
<dbReference type="FunFam" id="3.40.50.300:FF:000106">
    <property type="entry name" value="Adenylate kinase mitochondrial"/>
    <property type="match status" value="1"/>
</dbReference>
<comment type="subunit">
    <text evidence="8 10">Monomer.</text>
</comment>
<dbReference type="InterPro" id="IPR033690">
    <property type="entry name" value="Adenylat_kinase_CS"/>
</dbReference>
<accession>A0AA35G9M4</accession>
<gene>
    <name evidence="8" type="primary">adk</name>
    <name evidence="12" type="ORF">caldi_33310</name>
</gene>
<feature type="binding site" evidence="8">
    <location>
        <position position="150"/>
    </location>
    <ligand>
        <name>Zn(2+)</name>
        <dbReference type="ChEBI" id="CHEBI:29105"/>
        <note>structural</note>
    </ligand>
</feature>
<feature type="region of interest" description="LID" evidence="8">
    <location>
        <begin position="126"/>
        <end position="163"/>
    </location>
</feature>
<keyword evidence="1 8" id="KW-0808">Transferase</keyword>
<name>A0AA35G9M4_9FIRM</name>
<feature type="binding site" evidence="8">
    <location>
        <position position="92"/>
    </location>
    <ligand>
        <name>AMP</name>
        <dbReference type="ChEBI" id="CHEBI:456215"/>
    </ligand>
</feature>
<evidence type="ECO:0000256" key="2">
    <source>
        <dbReference type="ARBA" id="ARBA00022723"/>
    </source>
</evidence>
<feature type="binding site" evidence="8">
    <location>
        <position position="160"/>
    </location>
    <ligand>
        <name>AMP</name>
        <dbReference type="ChEBI" id="CHEBI:456215"/>
    </ligand>
</feature>
<dbReference type="GO" id="GO:0005737">
    <property type="term" value="C:cytoplasm"/>
    <property type="evidence" value="ECO:0007669"/>
    <property type="project" value="UniProtKB-SubCell"/>
</dbReference>
<dbReference type="InterPro" id="IPR007862">
    <property type="entry name" value="Adenylate_kinase_lid-dom"/>
</dbReference>
<keyword evidence="2 8" id="KW-0479">Metal-binding</keyword>
<dbReference type="HAMAP" id="MF_00235">
    <property type="entry name" value="Adenylate_kinase_Adk"/>
    <property type="match status" value="1"/>
</dbReference>
<dbReference type="NCBIfam" id="NF001380">
    <property type="entry name" value="PRK00279.1-2"/>
    <property type="match status" value="1"/>
</dbReference>
<dbReference type="NCBIfam" id="NF001381">
    <property type="entry name" value="PRK00279.1-3"/>
    <property type="match status" value="1"/>
</dbReference>
<keyword evidence="5 8" id="KW-0418">Kinase</keyword>
<feature type="binding site" evidence="8">
    <location>
        <position position="127"/>
    </location>
    <ligand>
        <name>ATP</name>
        <dbReference type="ChEBI" id="CHEBI:30616"/>
    </ligand>
</feature>
<keyword evidence="3 8" id="KW-0545">Nucleotide biosynthesis</keyword>
<evidence type="ECO:0000313" key="12">
    <source>
        <dbReference type="EMBL" id="BDG62241.1"/>
    </source>
</evidence>
<dbReference type="EC" id="2.7.4.3" evidence="8 10"/>
<dbReference type="KEGG" id="cmic:caldi_33310"/>
<feature type="domain" description="Adenylate kinase active site lid" evidence="11">
    <location>
        <begin position="127"/>
        <end position="162"/>
    </location>
</feature>
<feature type="binding site" evidence="8">
    <location>
        <begin position="57"/>
        <end position="59"/>
    </location>
    <ligand>
        <name>AMP</name>
        <dbReference type="ChEBI" id="CHEBI:456215"/>
    </ligand>
</feature>
<keyword evidence="4 8" id="KW-0547">Nucleotide-binding</keyword>
<feature type="region of interest" description="NMP" evidence="8">
    <location>
        <begin position="30"/>
        <end position="59"/>
    </location>
</feature>
<feature type="binding site" evidence="8">
    <location>
        <position position="130"/>
    </location>
    <ligand>
        <name>Zn(2+)</name>
        <dbReference type="ChEBI" id="CHEBI:29105"/>
        <note>structural</note>
    </ligand>
</feature>